<feature type="transmembrane region" description="Helical" evidence="6">
    <location>
        <begin position="393"/>
        <end position="415"/>
    </location>
</feature>
<dbReference type="GO" id="GO:0030003">
    <property type="term" value="P:intracellular monoatomic cation homeostasis"/>
    <property type="evidence" value="ECO:0007669"/>
    <property type="project" value="TreeGrafter"/>
</dbReference>
<comment type="subcellular location">
    <subcellularLocation>
        <location evidence="1">Membrane</location>
        <topology evidence="1">Multi-pass membrane protein</topology>
    </subcellularLocation>
</comment>
<dbReference type="KEGG" id="phu:Phum_PHUM436430"/>
<dbReference type="Pfam" id="PF02535">
    <property type="entry name" value="Zip"/>
    <property type="match status" value="1"/>
</dbReference>
<dbReference type="GO" id="GO:0005886">
    <property type="term" value="C:plasma membrane"/>
    <property type="evidence" value="ECO:0007669"/>
    <property type="project" value="TreeGrafter"/>
</dbReference>
<name>E0VTQ8_PEDHC</name>
<proteinExistence type="inferred from homology"/>
<feature type="transmembrane region" description="Helical" evidence="6">
    <location>
        <begin position="231"/>
        <end position="252"/>
    </location>
</feature>
<evidence type="ECO:0000256" key="1">
    <source>
        <dbReference type="ARBA" id="ARBA00004141"/>
    </source>
</evidence>
<protein>
    <recommendedName>
        <fullName evidence="10">Zinc transporter</fullName>
    </recommendedName>
</protein>
<evidence type="ECO:0000256" key="6">
    <source>
        <dbReference type="SAM" id="Phobius"/>
    </source>
</evidence>
<reference evidence="8" key="3">
    <citation type="submission" date="2021-02" db="UniProtKB">
        <authorList>
            <consortium name="EnsemblMetazoa"/>
        </authorList>
    </citation>
    <scope>IDENTIFICATION</scope>
    <source>
        <strain evidence="8">USDA</strain>
    </source>
</reference>
<evidence type="ECO:0000313" key="9">
    <source>
        <dbReference type="Proteomes" id="UP000009046"/>
    </source>
</evidence>
<keyword evidence="5 6" id="KW-0472">Membrane</keyword>
<organism>
    <name type="scientific">Pediculus humanus subsp. corporis</name>
    <name type="common">Body louse</name>
    <dbReference type="NCBI Taxonomy" id="121224"/>
    <lineage>
        <taxon>Eukaryota</taxon>
        <taxon>Metazoa</taxon>
        <taxon>Ecdysozoa</taxon>
        <taxon>Arthropoda</taxon>
        <taxon>Hexapoda</taxon>
        <taxon>Insecta</taxon>
        <taxon>Pterygota</taxon>
        <taxon>Neoptera</taxon>
        <taxon>Paraneoptera</taxon>
        <taxon>Psocodea</taxon>
        <taxon>Troctomorpha</taxon>
        <taxon>Phthiraptera</taxon>
        <taxon>Anoplura</taxon>
        <taxon>Pediculidae</taxon>
        <taxon>Pediculus</taxon>
    </lineage>
</organism>
<evidence type="ECO:0000313" key="7">
    <source>
        <dbReference type="EMBL" id="EEB16764.1"/>
    </source>
</evidence>
<dbReference type="InterPro" id="IPR050799">
    <property type="entry name" value="ZIP_Transporter"/>
</dbReference>
<dbReference type="AlphaFoldDB" id="E0VTQ8"/>
<comment type="similarity">
    <text evidence="2">Belongs to the ZIP transporter (TC 2.A.5) family.</text>
</comment>
<dbReference type="GO" id="GO:0005385">
    <property type="term" value="F:zinc ion transmembrane transporter activity"/>
    <property type="evidence" value="ECO:0007669"/>
    <property type="project" value="TreeGrafter"/>
</dbReference>
<dbReference type="eggNOG" id="KOG2693">
    <property type="taxonomic scope" value="Eukaryota"/>
</dbReference>
<feature type="transmembrane region" description="Helical" evidence="6">
    <location>
        <begin position="139"/>
        <end position="166"/>
    </location>
</feature>
<feature type="transmembrane region" description="Helical" evidence="6">
    <location>
        <begin position="367"/>
        <end position="387"/>
    </location>
</feature>
<feature type="transmembrane region" description="Helical" evidence="6">
    <location>
        <begin position="427"/>
        <end position="447"/>
    </location>
</feature>
<reference evidence="7" key="2">
    <citation type="submission" date="2007-04" db="EMBL/GenBank/DDBJ databases">
        <title>The genome of the human body louse.</title>
        <authorList>
            <consortium name="The Human Body Louse Genome Consortium"/>
            <person name="Kirkness E."/>
            <person name="Walenz B."/>
            <person name="Hass B."/>
            <person name="Bruggner R."/>
            <person name="Strausberg R."/>
        </authorList>
    </citation>
    <scope>NUCLEOTIDE SEQUENCE</scope>
    <source>
        <strain evidence="7">USDA</strain>
    </source>
</reference>
<evidence type="ECO:0000256" key="5">
    <source>
        <dbReference type="ARBA" id="ARBA00023136"/>
    </source>
</evidence>
<dbReference type="RefSeq" id="XP_002429502.1">
    <property type="nucleotide sequence ID" value="XM_002429457.1"/>
</dbReference>
<evidence type="ECO:0000256" key="4">
    <source>
        <dbReference type="ARBA" id="ARBA00022989"/>
    </source>
</evidence>
<evidence type="ECO:0000256" key="3">
    <source>
        <dbReference type="ARBA" id="ARBA00022692"/>
    </source>
</evidence>
<keyword evidence="3 6" id="KW-0812">Transmembrane</keyword>
<evidence type="ECO:0008006" key="10">
    <source>
        <dbReference type="Google" id="ProtNLM"/>
    </source>
</evidence>
<dbReference type="InParanoid" id="E0VTQ8"/>
<accession>E0VTQ8</accession>
<dbReference type="OrthoDB" id="200954at2759"/>
<dbReference type="HOGENOM" id="CLU_015114_13_4_1"/>
<dbReference type="CTD" id="8230572"/>
<dbReference type="OMA" id="ASLWINA"/>
<dbReference type="GeneID" id="8230572"/>
<gene>
    <name evidence="8" type="primary">8230572</name>
    <name evidence="7" type="ORF">Phum_PHUM436430</name>
</gene>
<sequence length="456" mass="51801">MNFFHYYGNNNTITYEGFEHLLENLGLGELKFEKNHDLSTHIVNGTFKDVHDELFLHKHDHNLSEIQNINKRNKRNALDNQRKCLTPQDILLAFGLQPHHSVIISPNKYLQICPAIIYELDNKLCQIQDEYFQENKEYYLVWIYATISILIMGISGMVCVLIVPVVKKHGYSYIIQFLVSLAAGTLCGDALIHLLPHDILIINNNNNNNNKLNAVTKVFVQKNVSRSDTTLIFKGTLTLFSIFLFFIIENALKEIKSKKNIKKSNEMDKMLPGIVNKVEIDERHQHHHHHHHQHDHQVKDVNTLASMTIIGDILHNVTDGLSIGAAFSSRISSGFASSIAIFCHELPHEMGDYVVLLESGMSVKKSLFYNFLSSVFSFIGMVAGILMGEIYDASLWINAFTAGSFLYIAISDLLPEMRSKAFHIKHVLAQILGVTCGGLLMYVIAIYEDKIEDVLY</sequence>
<dbReference type="Proteomes" id="UP000009046">
    <property type="component" value="Unassembled WGS sequence"/>
</dbReference>
<dbReference type="PANTHER" id="PTHR12191">
    <property type="entry name" value="SOLUTE CARRIER FAMILY 39"/>
    <property type="match status" value="1"/>
</dbReference>
<dbReference type="EnsemblMetazoa" id="PHUM436430-RA">
    <property type="protein sequence ID" value="PHUM436430-PA"/>
    <property type="gene ID" value="PHUM436430"/>
</dbReference>
<dbReference type="EMBL" id="DS235771">
    <property type="protein sequence ID" value="EEB16764.1"/>
    <property type="molecule type" value="Genomic_DNA"/>
</dbReference>
<dbReference type="PANTHER" id="PTHR12191:SF37">
    <property type="entry name" value="ZINC TRANSPORTER FOI"/>
    <property type="match status" value="1"/>
</dbReference>
<dbReference type="GO" id="GO:0071578">
    <property type="term" value="P:zinc ion import across plasma membrane"/>
    <property type="evidence" value="ECO:0007669"/>
    <property type="project" value="TreeGrafter"/>
</dbReference>
<reference evidence="7" key="1">
    <citation type="submission" date="2007-04" db="EMBL/GenBank/DDBJ databases">
        <title>Annotation of Pediculus humanus corporis strain USDA.</title>
        <authorList>
            <person name="Kirkness E."/>
            <person name="Hannick L."/>
            <person name="Hass B."/>
            <person name="Bruggner R."/>
            <person name="Lawson D."/>
            <person name="Bidwell S."/>
            <person name="Joardar V."/>
            <person name="Caler E."/>
            <person name="Walenz B."/>
            <person name="Inman J."/>
            <person name="Schobel S."/>
            <person name="Galinsky K."/>
            <person name="Amedeo P."/>
            <person name="Strausberg R."/>
        </authorList>
    </citation>
    <scope>NUCLEOTIDE SEQUENCE</scope>
    <source>
        <strain evidence="7">USDA</strain>
    </source>
</reference>
<keyword evidence="4 6" id="KW-1133">Transmembrane helix</keyword>
<evidence type="ECO:0000313" key="8">
    <source>
        <dbReference type="EnsemblMetazoa" id="PHUM436430-PA"/>
    </source>
</evidence>
<dbReference type="GO" id="GO:0140410">
    <property type="term" value="F:monoatomic cation:bicarbonate symporter activity"/>
    <property type="evidence" value="ECO:0007669"/>
    <property type="project" value="TreeGrafter"/>
</dbReference>
<dbReference type="STRING" id="121224.E0VTQ8"/>
<dbReference type="InterPro" id="IPR003689">
    <property type="entry name" value="ZIP"/>
</dbReference>
<keyword evidence="9" id="KW-1185">Reference proteome</keyword>
<feature type="transmembrane region" description="Helical" evidence="6">
    <location>
        <begin position="173"/>
        <end position="195"/>
    </location>
</feature>
<evidence type="ECO:0000256" key="2">
    <source>
        <dbReference type="ARBA" id="ARBA00006939"/>
    </source>
</evidence>
<dbReference type="VEuPathDB" id="VectorBase:PHUM436430"/>
<dbReference type="EMBL" id="AAZO01005332">
    <property type="status" value="NOT_ANNOTATED_CDS"/>
    <property type="molecule type" value="Genomic_DNA"/>
</dbReference>